<reference evidence="1" key="1">
    <citation type="submission" date="2020-08" db="EMBL/GenBank/DDBJ databases">
        <title>Multicomponent nature underlies the extraordinary mechanical properties of spider dragline silk.</title>
        <authorList>
            <person name="Kono N."/>
            <person name="Nakamura H."/>
            <person name="Mori M."/>
            <person name="Yoshida Y."/>
            <person name="Ohtoshi R."/>
            <person name="Malay A.D."/>
            <person name="Moran D.A.P."/>
            <person name="Tomita M."/>
            <person name="Numata K."/>
            <person name="Arakawa K."/>
        </authorList>
    </citation>
    <scope>NUCLEOTIDE SEQUENCE</scope>
</reference>
<gene>
    <name evidence="1" type="ORF">NPIL_450741</name>
</gene>
<dbReference type="Proteomes" id="UP000887013">
    <property type="component" value="Unassembled WGS sequence"/>
</dbReference>
<sequence>MPRRLHLSEKEKGKILSFKDFGDSGAKIALKLGGSKDVVDRFLINPVSCVAKKRIERSKLILSWQERQIYSLSWHLLFSKANSEEDLSWFVPLFQLVVQMKLILSTYWLIVSCFSNSIRLLEISTRQGFVDVSGSTNFWMKADETKILQCLSKSLDLNPI</sequence>
<organism evidence="1 2">
    <name type="scientific">Nephila pilipes</name>
    <name type="common">Giant wood spider</name>
    <name type="synonym">Nephila maculata</name>
    <dbReference type="NCBI Taxonomy" id="299642"/>
    <lineage>
        <taxon>Eukaryota</taxon>
        <taxon>Metazoa</taxon>
        <taxon>Ecdysozoa</taxon>
        <taxon>Arthropoda</taxon>
        <taxon>Chelicerata</taxon>
        <taxon>Arachnida</taxon>
        <taxon>Araneae</taxon>
        <taxon>Araneomorphae</taxon>
        <taxon>Entelegynae</taxon>
        <taxon>Araneoidea</taxon>
        <taxon>Nephilidae</taxon>
        <taxon>Nephila</taxon>
    </lineage>
</organism>
<dbReference type="Gene3D" id="1.10.10.60">
    <property type="entry name" value="Homeodomain-like"/>
    <property type="match status" value="1"/>
</dbReference>
<name>A0A8X6NEJ5_NEPPI</name>
<keyword evidence="2" id="KW-1185">Reference proteome</keyword>
<evidence type="ECO:0000313" key="2">
    <source>
        <dbReference type="Proteomes" id="UP000887013"/>
    </source>
</evidence>
<dbReference type="AlphaFoldDB" id="A0A8X6NEJ5"/>
<protein>
    <submittedName>
        <fullName evidence="1">Uncharacterized protein</fullName>
    </submittedName>
</protein>
<dbReference type="EMBL" id="BMAW01057424">
    <property type="protein sequence ID" value="GFT10904.1"/>
    <property type="molecule type" value="Genomic_DNA"/>
</dbReference>
<accession>A0A8X6NEJ5</accession>
<proteinExistence type="predicted"/>
<evidence type="ECO:0000313" key="1">
    <source>
        <dbReference type="EMBL" id="GFT10904.1"/>
    </source>
</evidence>
<comment type="caution">
    <text evidence="1">The sequence shown here is derived from an EMBL/GenBank/DDBJ whole genome shotgun (WGS) entry which is preliminary data.</text>
</comment>